<dbReference type="GO" id="GO:0000463">
    <property type="term" value="P:maturation of LSU-rRNA from tricistronic rRNA transcript (SSU-rRNA, 5.8S rRNA, LSU-rRNA)"/>
    <property type="evidence" value="ECO:0007669"/>
    <property type="project" value="TreeGrafter"/>
</dbReference>
<organism evidence="3 4">
    <name type="scientific">Laetiporus sulphureus 93-53</name>
    <dbReference type="NCBI Taxonomy" id="1314785"/>
    <lineage>
        <taxon>Eukaryota</taxon>
        <taxon>Fungi</taxon>
        <taxon>Dikarya</taxon>
        <taxon>Basidiomycota</taxon>
        <taxon>Agaricomycotina</taxon>
        <taxon>Agaricomycetes</taxon>
        <taxon>Polyporales</taxon>
        <taxon>Laetiporus</taxon>
    </lineage>
</organism>
<proteinExistence type="predicted"/>
<keyword evidence="4" id="KW-1185">Reference proteome</keyword>
<dbReference type="AlphaFoldDB" id="A0A165APB7"/>
<dbReference type="Gene3D" id="3.30.1390.20">
    <property type="entry name" value="Ribosomal protein L30, ferredoxin-like fold domain"/>
    <property type="match status" value="1"/>
</dbReference>
<keyword evidence="1 3" id="KW-0689">Ribosomal protein</keyword>
<dbReference type="RefSeq" id="XP_040757136.1">
    <property type="nucleotide sequence ID" value="XM_040913882.1"/>
</dbReference>
<dbReference type="Proteomes" id="UP000076871">
    <property type="component" value="Unassembled WGS sequence"/>
</dbReference>
<protein>
    <submittedName>
        <fullName evidence="3">Ribosomal protein L30p/L7e</fullName>
    </submittedName>
</protein>
<dbReference type="EMBL" id="KV427936">
    <property type="protein sequence ID" value="KZS99395.1"/>
    <property type="molecule type" value="Genomic_DNA"/>
</dbReference>
<dbReference type="PANTHER" id="PTHR11524">
    <property type="entry name" value="60S RIBOSOMAL PROTEIN L7"/>
    <property type="match status" value="1"/>
</dbReference>
<keyword evidence="2" id="KW-0687">Ribonucleoprotein</keyword>
<dbReference type="GeneID" id="63830910"/>
<dbReference type="STRING" id="1314785.A0A165APB7"/>
<accession>A0A165APB7</accession>
<dbReference type="GO" id="GO:0003723">
    <property type="term" value="F:RNA binding"/>
    <property type="evidence" value="ECO:0007669"/>
    <property type="project" value="TreeGrafter"/>
</dbReference>
<dbReference type="OrthoDB" id="28644at2759"/>
<reference evidence="3 4" key="1">
    <citation type="journal article" date="2016" name="Mol. Biol. Evol.">
        <title>Comparative Genomics of Early-Diverging Mushroom-Forming Fungi Provides Insights into the Origins of Lignocellulose Decay Capabilities.</title>
        <authorList>
            <person name="Nagy L.G."/>
            <person name="Riley R."/>
            <person name="Tritt A."/>
            <person name="Adam C."/>
            <person name="Daum C."/>
            <person name="Floudas D."/>
            <person name="Sun H."/>
            <person name="Yadav J.S."/>
            <person name="Pangilinan J."/>
            <person name="Larsson K.H."/>
            <person name="Matsuura K."/>
            <person name="Barry K."/>
            <person name="Labutti K."/>
            <person name="Kuo R."/>
            <person name="Ohm R.A."/>
            <person name="Bhattacharya S.S."/>
            <person name="Shirouzu T."/>
            <person name="Yoshinaga Y."/>
            <person name="Martin F.M."/>
            <person name="Grigoriev I.V."/>
            <person name="Hibbett D.S."/>
        </authorList>
    </citation>
    <scope>NUCLEOTIDE SEQUENCE [LARGE SCALE GENOMIC DNA]</scope>
    <source>
        <strain evidence="3 4">93-53</strain>
    </source>
</reference>
<evidence type="ECO:0000256" key="2">
    <source>
        <dbReference type="ARBA" id="ARBA00023274"/>
    </source>
</evidence>
<dbReference type="GO" id="GO:0022625">
    <property type="term" value="C:cytosolic large ribosomal subunit"/>
    <property type="evidence" value="ECO:0007669"/>
    <property type="project" value="TreeGrafter"/>
</dbReference>
<gene>
    <name evidence="3" type="ORF">LAESUDRAFT_785934</name>
</gene>
<dbReference type="InterPro" id="IPR035808">
    <property type="entry name" value="Ribosomal_uL30_euk_arc"/>
</dbReference>
<evidence type="ECO:0000313" key="3">
    <source>
        <dbReference type="EMBL" id="KZS99395.1"/>
    </source>
</evidence>
<dbReference type="PANTHER" id="PTHR11524:SF16">
    <property type="entry name" value="LARGE RIBOSOMAL SUBUNIT PROTEIN UL30"/>
    <property type="match status" value="1"/>
</dbReference>
<evidence type="ECO:0000313" key="4">
    <source>
        <dbReference type="Proteomes" id="UP000076871"/>
    </source>
</evidence>
<dbReference type="InParanoid" id="A0A165APB7"/>
<name>A0A165APB7_9APHY</name>
<dbReference type="SUPFAM" id="SSF55129">
    <property type="entry name" value="Ribosomal protein L30p/L7e"/>
    <property type="match status" value="1"/>
</dbReference>
<dbReference type="InterPro" id="IPR036919">
    <property type="entry name" value="Ribo_uL30_ferredoxin-like_sf"/>
</dbReference>
<dbReference type="CDD" id="cd01657">
    <property type="entry name" value="Ribosomal_L7_archeal_euk"/>
    <property type="match status" value="1"/>
</dbReference>
<evidence type="ECO:0000256" key="1">
    <source>
        <dbReference type="ARBA" id="ARBA00022980"/>
    </source>
</evidence>
<sequence>MEKEEIRLKWATRAAGYFYVPAQAKVYFVTRIPEGGSLIIGLMQINNAAFVKVTKATKQMVRLVEAYVAEPNLKPVRQSIYKRGCDKINKQRIPLTNNAVIEESLGEFGIFSVEGLVHKIYIAAPTFKKVPIPSYASNFPWQFKLSNPTGGWRTRKFKKFKQLVEDGGFGNCEENIT</sequence>
<dbReference type="GO" id="GO:0003735">
    <property type="term" value="F:structural constituent of ribosome"/>
    <property type="evidence" value="ECO:0007669"/>
    <property type="project" value="TreeGrafter"/>
</dbReference>
<dbReference type="InterPro" id="IPR039699">
    <property type="entry name" value="Ribosomal_uL30"/>
</dbReference>